<dbReference type="InterPro" id="IPR029071">
    <property type="entry name" value="Ubiquitin-like_domsf"/>
</dbReference>
<gene>
    <name evidence="3" type="ORF">CYLTODRAFT_399491</name>
</gene>
<dbReference type="Proteomes" id="UP000054007">
    <property type="component" value="Unassembled WGS sequence"/>
</dbReference>
<evidence type="ECO:0000313" key="3">
    <source>
        <dbReference type="EMBL" id="KIY66015.1"/>
    </source>
</evidence>
<evidence type="ECO:0000256" key="1">
    <source>
        <dbReference type="SAM" id="MobiDB-lite"/>
    </source>
</evidence>
<dbReference type="STRING" id="1314674.A0A0D7B712"/>
<protein>
    <recommendedName>
        <fullName evidence="2">Ubiquitin-like domain-containing protein</fullName>
    </recommendedName>
</protein>
<dbReference type="EMBL" id="KN880569">
    <property type="protein sequence ID" value="KIY66015.1"/>
    <property type="molecule type" value="Genomic_DNA"/>
</dbReference>
<feature type="compositionally biased region" description="Pro residues" evidence="1">
    <location>
        <begin position="69"/>
        <end position="81"/>
    </location>
</feature>
<feature type="domain" description="Ubiquitin-like" evidence="2">
    <location>
        <begin position="94"/>
        <end position="159"/>
    </location>
</feature>
<organism evidence="3 4">
    <name type="scientific">Cylindrobasidium torrendii FP15055 ss-10</name>
    <dbReference type="NCBI Taxonomy" id="1314674"/>
    <lineage>
        <taxon>Eukaryota</taxon>
        <taxon>Fungi</taxon>
        <taxon>Dikarya</taxon>
        <taxon>Basidiomycota</taxon>
        <taxon>Agaricomycotina</taxon>
        <taxon>Agaricomycetes</taxon>
        <taxon>Agaricomycetidae</taxon>
        <taxon>Agaricales</taxon>
        <taxon>Marasmiineae</taxon>
        <taxon>Physalacriaceae</taxon>
        <taxon>Cylindrobasidium</taxon>
    </lineage>
</organism>
<name>A0A0D7B712_9AGAR</name>
<dbReference type="PROSITE" id="PS50053">
    <property type="entry name" value="UBIQUITIN_2"/>
    <property type="match status" value="1"/>
</dbReference>
<dbReference type="AlphaFoldDB" id="A0A0D7B712"/>
<dbReference type="InterPro" id="IPR000626">
    <property type="entry name" value="Ubiquitin-like_dom"/>
</dbReference>
<proteinExistence type="predicted"/>
<dbReference type="Pfam" id="PF13881">
    <property type="entry name" value="Rad60-SLD_2"/>
    <property type="match status" value="1"/>
</dbReference>
<keyword evidence="4" id="KW-1185">Reference proteome</keyword>
<dbReference type="PANTHER" id="PTHR13169:SF0">
    <property type="entry name" value="UBIQUITIN-LIKE PROTEIN 3"/>
    <property type="match status" value="1"/>
</dbReference>
<dbReference type="SUPFAM" id="SSF54236">
    <property type="entry name" value="Ubiquitin-like"/>
    <property type="match status" value="1"/>
</dbReference>
<reference evidence="3 4" key="1">
    <citation type="journal article" date="2015" name="Fungal Genet. Biol.">
        <title>Evolution of novel wood decay mechanisms in Agaricales revealed by the genome sequences of Fistulina hepatica and Cylindrobasidium torrendii.</title>
        <authorList>
            <person name="Floudas D."/>
            <person name="Held B.W."/>
            <person name="Riley R."/>
            <person name="Nagy L.G."/>
            <person name="Koehler G."/>
            <person name="Ransdell A.S."/>
            <person name="Younus H."/>
            <person name="Chow J."/>
            <person name="Chiniquy J."/>
            <person name="Lipzen A."/>
            <person name="Tritt A."/>
            <person name="Sun H."/>
            <person name="Haridas S."/>
            <person name="LaButti K."/>
            <person name="Ohm R.A."/>
            <person name="Kues U."/>
            <person name="Blanchette R.A."/>
            <person name="Grigoriev I.V."/>
            <person name="Minto R.E."/>
            <person name="Hibbett D.S."/>
        </authorList>
    </citation>
    <scope>NUCLEOTIDE SEQUENCE [LARGE SCALE GENOMIC DNA]</scope>
    <source>
        <strain evidence="3 4">FP15055 ss-10</strain>
    </source>
</reference>
<dbReference type="OrthoDB" id="1043111at2759"/>
<sequence>MSSPPAIEVSGAPLETTSNVTFEPSTATALNADVPRVGSVGNNLASVNASARTSYTRVADSIDADHPPHALPPSDVPPPAEGEPVDAIPHTPQVNLTFLLVSGQRRTMTFEPTQSVGRVKELLWTTWPSDTPDERPPAPSFLRVLYRGRVLQDDSLLKDVPFPIDTPPTIAHLSIRPGVVEDDMAGKDFERQPSCCGCVIC</sequence>
<accession>A0A0D7B712</accession>
<dbReference type="Gene3D" id="3.10.20.90">
    <property type="entry name" value="Phosphatidylinositol 3-kinase Catalytic Subunit, Chain A, domain 1"/>
    <property type="match status" value="1"/>
</dbReference>
<evidence type="ECO:0000259" key="2">
    <source>
        <dbReference type="PROSITE" id="PS50053"/>
    </source>
</evidence>
<evidence type="ECO:0000313" key="4">
    <source>
        <dbReference type="Proteomes" id="UP000054007"/>
    </source>
</evidence>
<dbReference type="InterPro" id="IPR039540">
    <property type="entry name" value="UBL3-like_ubiquitin_dom"/>
</dbReference>
<dbReference type="PANTHER" id="PTHR13169">
    <property type="entry name" value="UBIQUITIN-LIKE PROTEIN 3 HCG-1 PROTEIN"/>
    <property type="match status" value="1"/>
</dbReference>
<feature type="region of interest" description="Disordered" evidence="1">
    <location>
        <begin position="62"/>
        <end position="89"/>
    </location>
</feature>
<dbReference type="InterPro" id="IPR040015">
    <property type="entry name" value="UBL3-like"/>
</dbReference>